<gene>
    <name evidence="1" type="ORF">GOP47_0007527</name>
</gene>
<dbReference type="EMBL" id="JABFUD020000007">
    <property type="protein sequence ID" value="KAI5077703.1"/>
    <property type="molecule type" value="Genomic_DNA"/>
</dbReference>
<accession>A0A9D4V1R4</accession>
<organism evidence="1 2">
    <name type="scientific">Adiantum capillus-veneris</name>
    <name type="common">Maidenhair fern</name>
    <dbReference type="NCBI Taxonomy" id="13818"/>
    <lineage>
        <taxon>Eukaryota</taxon>
        <taxon>Viridiplantae</taxon>
        <taxon>Streptophyta</taxon>
        <taxon>Embryophyta</taxon>
        <taxon>Tracheophyta</taxon>
        <taxon>Polypodiopsida</taxon>
        <taxon>Polypodiidae</taxon>
        <taxon>Polypodiales</taxon>
        <taxon>Pteridineae</taxon>
        <taxon>Pteridaceae</taxon>
        <taxon>Vittarioideae</taxon>
        <taxon>Adiantum</taxon>
    </lineage>
</organism>
<proteinExistence type="predicted"/>
<protein>
    <submittedName>
        <fullName evidence="1">Uncharacterized protein</fullName>
    </submittedName>
</protein>
<comment type="caution">
    <text evidence="1">The sequence shown here is derived from an EMBL/GenBank/DDBJ whole genome shotgun (WGS) entry which is preliminary data.</text>
</comment>
<keyword evidence="2" id="KW-1185">Reference proteome</keyword>
<sequence>MPTPDRSCSPATNHYNNHAYLDHNYCWIEKRRSIDEYPSYDGTLTRGADSITPGTTAVGADVGEPPRKSFSMMMKGLGLPGTHKESGRLSDTDELQAPPTQLCQERSQQAVCRSKRVNFTMEMAVRICNLSPRHDQNSATAMAMDPTQHRFSRSTHGHPITKGAPSALSVVLNHCRPKFSGSGRGIVLHRAKCTLCQSKDNIITYRFSGIVLESQLICHPRMLGSGYPQGAVQIVQYVEELQAQGGLLASQSMN</sequence>
<evidence type="ECO:0000313" key="1">
    <source>
        <dbReference type="EMBL" id="KAI5077703.1"/>
    </source>
</evidence>
<reference evidence="1" key="1">
    <citation type="submission" date="2021-01" db="EMBL/GenBank/DDBJ databases">
        <title>Adiantum capillus-veneris genome.</title>
        <authorList>
            <person name="Fang Y."/>
            <person name="Liao Q."/>
        </authorList>
    </citation>
    <scope>NUCLEOTIDE SEQUENCE</scope>
    <source>
        <strain evidence="1">H3</strain>
        <tissue evidence="1">Leaf</tissue>
    </source>
</reference>
<dbReference type="Proteomes" id="UP000886520">
    <property type="component" value="Chromosome 7"/>
</dbReference>
<name>A0A9D4V1R4_ADICA</name>
<evidence type="ECO:0000313" key="2">
    <source>
        <dbReference type="Proteomes" id="UP000886520"/>
    </source>
</evidence>
<dbReference type="AlphaFoldDB" id="A0A9D4V1R4"/>